<dbReference type="AlphaFoldDB" id="A0A2H5EX92"/>
<keyword evidence="15" id="KW-0175">Coiled coil</keyword>
<dbReference type="PANTHER" id="PTHR33445:SF1">
    <property type="entry name" value="ATP SYNTHASE SUBUNIT B"/>
    <property type="match status" value="1"/>
</dbReference>
<keyword evidence="17" id="KW-1185">Reference proteome</keyword>
<dbReference type="Pfam" id="PF00430">
    <property type="entry name" value="ATP-synt_B"/>
    <property type="match status" value="1"/>
</dbReference>
<organism evidence="16 17">
    <name type="scientific">Paracoccus zhejiangensis</name>
    <dbReference type="NCBI Taxonomy" id="1077935"/>
    <lineage>
        <taxon>Bacteria</taxon>
        <taxon>Pseudomonadati</taxon>
        <taxon>Pseudomonadota</taxon>
        <taxon>Alphaproteobacteria</taxon>
        <taxon>Rhodobacterales</taxon>
        <taxon>Paracoccaceae</taxon>
        <taxon>Paracoccus</taxon>
    </lineage>
</organism>
<keyword evidence="2 13" id="KW-0813">Transport</keyword>
<comment type="similarity">
    <text evidence="1 13 14">Belongs to the ATPase B chain family.</text>
</comment>
<dbReference type="GO" id="GO:0045259">
    <property type="term" value="C:proton-transporting ATP synthase complex"/>
    <property type="evidence" value="ECO:0007669"/>
    <property type="project" value="UniProtKB-KW"/>
</dbReference>
<comment type="subunit">
    <text evidence="13">F-type ATPases have 2 components, F(1) - the catalytic core - and F(0) - the membrane proton channel. F(1) has five subunits: alpha(3), beta(3), gamma(1), delta(1), epsilon(1). F(0) has three main subunits: a(1), b(2) and c(10-14). The alpha and beta chains form an alternating ring which encloses part of the gamma chain. F(1) is attached to F(0) by a central stalk formed by the gamma and epsilon chains, while a peripheral stalk is formed by the delta and b chains.</text>
</comment>
<dbReference type="KEGG" id="pzh:CX676_06885"/>
<dbReference type="CDD" id="cd06503">
    <property type="entry name" value="ATP-synt_Fo_b"/>
    <property type="match status" value="1"/>
</dbReference>
<dbReference type="NCBIfam" id="NF009988">
    <property type="entry name" value="PRK13454.1"/>
    <property type="match status" value="1"/>
</dbReference>
<keyword evidence="4 13" id="KW-0812">Transmembrane</keyword>
<keyword evidence="5 13" id="KW-0375">Hydrogen ion transport</keyword>
<dbReference type="GO" id="GO:0046961">
    <property type="term" value="F:proton-transporting ATPase activity, rotational mechanism"/>
    <property type="evidence" value="ECO:0007669"/>
    <property type="project" value="TreeGrafter"/>
</dbReference>
<evidence type="ECO:0000256" key="1">
    <source>
        <dbReference type="ARBA" id="ARBA00005513"/>
    </source>
</evidence>
<evidence type="ECO:0000256" key="13">
    <source>
        <dbReference type="HAMAP-Rule" id="MF_01398"/>
    </source>
</evidence>
<keyword evidence="13" id="KW-1003">Cell membrane</keyword>
<evidence type="ECO:0000256" key="8">
    <source>
        <dbReference type="ARBA" id="ARBA00023136"/>
    </source>
</evidence>
<evidence type="ECO:0000256" key="15">
    <source>
        <dbReference type="SAM" id="Coils"/>
    </source>
</evidence>
<keyword evidence="7 13" id="KW-0406">Ion transport</keyword>
<dbReference type="OrthoDB" id="9805716at2"/>
<gene>
    <name evidence="13" type="primary">atpF</name>
    <name evidence="16" type="ORF">CX676_06885</name>
</gene>
<dbReference type="GO" id="GO:0012505">
    <property type="term" value="C:endomembrane system"/>
    <property type="evidence" value="ECO:0007669"/>
    <property type="project" value="UniProtKB-SubCell"/>
</dbReference>
<dbReference type="GO" id="GO:0005886">
    <property type="term" value="C:plasma membrane"/>
    <property type="evidence" value="ECO:0007669"/>
    <property type="project" value="UniProtKB-SubCell"/>
</dbReference>
<evidence type="ECO:0000256" key="4">
    <source>
        <dbReference type="ARBA" id="ARBA00022692"/>
    </source>
</evidence>
<evidence type="ECO:0000256" key="9">
    <source>
        <dbReference type="ARBA" id="ARBA00023310"/>
    </source>
</evidence>
<comment type="function">
    <text evidence="10 13">F(1)F(0) ATP synthase produces ATP from ADP in the presence of a proton or sodium gradient. F-type ATPases consist of two structural domains, F(1) containing the extramembraneous catalytic core and F(0) containing the membrane proton channel, linked together by a central stalk and a peripheral stalk. During catalysis, ATP synthesis in the catalytic domain of F(1) is coupled via a rotary mechanism of the central stalk subunits to proton translocation.</text>
</comment>
<proteinExistence type="inferred from homology"/>
<evidence type="ECO:0000256" key="10">
    <source>
        <dbReference type="ARBA" id="ARBA00025198"/>
    </source>
</evidence>
<evidence type="ECO:0000256" key="12">
    <source>
        <dbReference type="ARBA" id="ARBA00037847"/>
    </source>
</evidence>
<keyword evidence="3 13" id="KW-0138">CF(0)</keyword>
<protein>
    <recommendedName>
        <fullName evidence="13">ATP synthase subunit b</fullName>
    </recommendedName>
    <alternativeName>
        <fullName evidence="13">ATP synthase F(0) sector subunit b</fullName>
    </alternativeName>
    <alternativeName>
        <fullName evidence="13">ATPase subunit I</fullName>
    </alternativeName>
    <alternativeName>
        <fullName evidence="13">F-type ATPase subunit b</fullName>
        <shortName evidence="13">F-ATPase subunit b</shortName>
    </alternativeName>
</protein>
<sequence length="215" mass="22423">MISLLQEAANTAAEHSEDVAGHAADAAAHGADAAAHGAEAAAAHGAEAASSGMPQLDFSTFPNQIFWLVVTMLILYWVMSRIALPRIASVLSDRQGAITGDLMAAEEFKQKAKDAEAAYDAALAEARSEAQKIVAANKAEIQKVLDAAIADADAEIAARTVESEKRIGQIRDSAQADAQTVAKDVTAELVRIFGGTADQAQIDGAVDSRLKGVRQ</sequence>
<accession>A0A2H5EX92</accession>
<dbReference type="RefSeq" id="WP_101751960.1">
    <property type="nucleotide sequence ID" value="NZ_CP025430.1"/>
</dbReference>
<evidence type="ECO:0000313" key="17">
    <source>
        <dbReference type="Proteomes" id="UP000234530"/>
    </source>
</evidence>
<dbReference type="InterPro" id="IPR050059">
    <property type="entry name" value="ATP_synthase_B_chain"/>
</dbReference>
<reference evidence="16 17" key="1">
    <citation type="journal article" date="2013" name="Antonie Van Leeuwenhoek">
        <title>Paracoccus zhejiangensis sp. nov., isolated from activated sludge in wastewater-treatment system.</title>
        <authorList>
            <person name="Wu Z.G."/>
            <person name="Zhang D.F."/>
            <person name="Liu Y.L."/>
            <person name="Wang F."/>
            <person name="Jiang X."/>
            <person name="Li C."/>
            <person name="Li S.P."/>
            <person name="Hong Q."/>
            <person name="Li W.J."/>
        </authorList>
    </citation>
    <scope>NUCLEOTIDE SEQUENCE [LARGE SCALE GENOMIC DNA]</scope>
    <source>
        <strain evidence="16 17">J6</strain>
    </source>
</reference>
<comment type="subcellular location">
    <subcellularLocation>
        <location evidence="13">Cell membrane</location>
        <topology evidence="13">Single-pass membrane protein</topology>
    </subcellularLocation>
    <subcellularLocation>
        <location evidence="12">Endomembrane system</location>
        <topology evidence="12">Single-pass membrane protein</topology>
    </subcellularLocation>
</comment>
<evidence type="ECO:0000256" key="11">
    <source>
        <dbReference type="ARBA" id="ARBA00025614"/>
    </source>
</evidence>
<evidence type="ECO:0000256" key="2">
    <source>
        <dbReference type="ARBA" id="ARBA00022448"/>
    </source>
</evidence>
<evidence type="ECO:0000256" key="5">
    <source>
        <dbReference type="ARBA" id="ARBA00022781"/>
    </source>
</evidence>
<comment type="function">
    <text evidence="11">Component of the F(0) channel, it forms part of the peripheral stalk, linking F(1) to F(0). The b'-subunit is a diverged and duplicated form of b found in plants and photosynthetic bacteria.</text>
</comment>
<feature type="transmembrane region" description="Helical" evidence="13">
    <location>
        <begin position="65"/>
        <end position="84"/>
    </location>
</feature>
<feature type="coiled-coil region" evidence="15">
    <location>
        <begin position="105"/>
        <end position="132"/>
    </location>
</feature>
<name>A0A2H5EX92_9RHOB</name>
<evidence type="ECO:0000313" key="16">
    <source>
        <dbReference type="EMBL" id="AUH63919.1"/>
    </source>
</evidence>
<evidence type="ECO:0000256" key="7">
    <source>
        <dbReference type="ARBA" id="ARBA00023065"/>
    </source>
</evidence>
<keyword evidence="9 13" id="KW-0066">ATP synthesis</keyword>
<dbReference type="PANTHER" id="PTHR33445">
    <property type="entry name" value="ATP SYNTHASE SUBUNIT B', CHLOROPLASTIC"/>
    <property type="match status" value="1"/>
</dbReference>
<keyword evidence="8 13" id="KW-0472">Membrane</keyword>
<dbReference type="HAMAP" id="MF_01398">
    <property type="entry name" value="ATP_synth_b_bprime"/>
    <property type="match status" value="1"/>
</dbReference>
<keyword evidence="6 13" id="KW-1133">Transmembrane helix</keyword>
<dbReference type="GO" id="GO:0046933">
    <property type="term" value="F:proton-transporting ATP synthase activity, rotational mechanism"/>
    <property type="evidence" value="ECO:0007669"/>
    <property type="project" value="UniProtKB-UniRule"/>
</dbReference>
<evidence type="ECO:0000256" key="3">
    <source>
        <dbReference type="ARBA" id="ARBA00022547"/>
    </source>
</evidence>
<evidence type="ECO:0000256" key="14">
    <source>
        <dbReference type="RuleBase" id="RU003848"/>
    </source>
</evidence>
<dbReference type="EMBL" id="CP025430">
    <property type="protein sequence ID" value="AUH63919.1"/>
    <property type="molecule type" value="Genomic_DNA"/>
</dbReference>
<dbReference type="Proteomes" id="UP000234530">
    <property type="component" value="Chromosome"/>
</dbReference>
<dbReference type="InterPro" id="IPR002146">
    <property type="entry name" value="ATP_synth_b/b'su_bac/chlpt"/>
</dbReference>
<evidence type="ECO:0000256" key="6">
    <source>
        <dbReference type="ARBA" id="ARBA00022989"/>
    </source>
</evidence>